<proteinExistence type="inferred from homology"/>
<dbReference type="GO" id="GO:0006310">
    <property type="term" value="P:DNA recombination"/>
    <property type="evidence" value="ECO:0007669"/>
    <property type="project" value="UniProtKB-KW"/>
</dbReference>
<dbReference type="InterPro" id="IPR050090">
    <property type="entry name" value="Tyrosine_recombinase_XerCD"/>
</dbReference>
<evidence type="ECO:0000313" key="7">
    <source>
        <dbReference type="Proteomes" id="UP000468591"/>
    </source>
</evidence>
<dbReference type="InterPro" id="IPR046668">
    <property type="entry name" value="DUF6538"/>
</dbReference>
<dbReference type="GO" id="GO:0015074">
    <property type="term" value="P:DNA integration"/>
    <property type="evidence" value="ECO:0007669"/>
    <property type="project" value="UniProtKB-KW"/>
</dbReference>
<dbReference type="SUPFAM" id="SSF56349">
    <property type="entry name" value="DNA breaking-rejoining enzymes"/>
    <property type="match status" value="1"/>
</dbReference>
<dbReference type="EMBL" id="JAABNT010000011">
    <property type="protein sequence ID" value="NEK24056.1"/>
    <property type="molecule type" value="Genomic_DNA"/>
</dbReference>
<dbReference type="AlphaFoldDB" id="A0A6P0CG54"/>
<dbReference type="RefSeq" id="WP_164354976.1">
    <property type="nucleotide sequence ID" value="NZ_JAABNT010000011.1"/>
</dbReference>
<accession>A0A6P0CG54</accession>
<dbReference type="PANTHER" id="PTHR30349:SF64">
    <property type="entry name" value="PROPHAGE INTEGRASE INTD-RELATED"/>
    <property type="match status" value="1"/>
</dbReference>
<dbReference type="Proteomes" id="UP000468591">
    <property type="component" value="Unassembled WGS sequence"/>
</dbReference>
<organism evidence="6 7">
    <name type="scientific">Sulfitobacter sediminilitoris</name>
    <dbReference type="NCBI Taxonomy" id="2698830"/>
    <lineage>
        <taxon>Bacteria</taxon>
        <taxon>Pseudomonadati</taxon>
        <taxon>Pseudomonadota</taxon>
        <taxon>Alphaproteobacteria</taxon>
        <taxon>Rhodobacterales</taxon>
        <taxon>Roseobacteraceae</taxon>
        <taxon>Sulfitobacter</taxon>
    </lineage>
</organism>
<reference evidence="6 7" key="1">
    <citation type="submission" date="2020-01" db="EMBL/GenBank/DDBJ databases">
        <title>Sulfitobacter sediminilitoris sp. nov., isolated from a tidal flat.</title>
        <authorList>
            <person name="Park S."/>
            <person name="Yoon J.-H."/>
        </authorList>
    </citation>
    <scope>NUCLEOTIDE SEQUENCE [LARGE SCALE GENOMIC DNA]</scope>
    <source>
        <strain evidence="6 7">JBTF-M27</strain>
    </source>
</reference>
<dbReference type="PROSITE" id="PS51898">
    <property type="entry name" value="TYR_RECOMBINASE"/>
    <property type="match status" value="1"/>
</dbReference>
<keyword evidence="7" id="KW-1185">Reference proteome</keyword>
<dbReference type="InterPro" id="IPR002104">
    <property type="entry name" value="Integrase_catalytic"/>
</dbReference>
<evidence type="ECO:0000313" key="6">
    <source>
        <dbReference type="EMBL" id="NEK24056.1"/>
    </source>
</evidence>
<dbReference type="InterPro" id="IPR010998">
    <property type="entry name" value="Integrase_recombinase_N"/>
</dbReference>
<dbReference type="Pfam" id="PF00589">
    <property type="entry name" value="Phage_integrase"/>
    <property type="match status" value="1"/>
</dbReference>
<gene>
    <name evidence="6" type="ORF">GV827_16825</name>
</gene>
<feature type="domain" description="Tyr recombinase" evidence="5">
    <location>
        <begin position="244"/>
        <end position="423"/>
    </location>
</feature>
<comment type="caution">
    <text evidence="6">The sequence shown here is derived from an EMBL/GenBank/DDBJ whole genome shotgun (WGS) entry which is preliminary data.</text>
</comment>
<dbReference type="InterPro" id="IPR011010">
    <property type="entry name" value="DNA_brk_join_enz"/>
</dbReference>
<name>A0A6P0CG54_9RHOB</name>
<keyword evidence="2" id="KW-0229">DNA integration</keyword>
<protein>
    <submittedName>
        <fullName evidence="6">Tyrosine-type recombinase/integrase</fullName>
    </submittedName>
</protein>
<evidence type="ECO:0000256" key="2">
    <source>
        <dbReference type="ARBA" id="ARBA00022908"/>
    </source>
</evidence>
<keyword evidence="3" id="KW-0238">DNA-binding</keyword>
<dbReference type="InterPro" id="IPR013762">
    <property type="entry name" value="Integrase-like_cat_sf"/>
</dbReference>
<comment type="similarity">
    <text evidence="1">Belongs to the 'phage' integrase family.</text>
</comment>
<dbReference type="Pfam" id="PF20172">
    <property type="entry name" value="DUF6538"/>
    <property type="match status" value="1"/>
</dbReference>
<dbReference type="Gene3D" id="1.10.443.10">
    <property type="entry name" value="Intergrase catalytic core"/>
    <property type="match status" value="1"/>
</dbReference>
<dbReference type="PANTHER" id="PTHR30349">
    <property type="entry name" value="PHAGE INTEGRASE-RELATED"/>
    <property type="match status" value="1"/>
</dbReference>
<sequence>MSSAPIRYAYLKGQTWLYRRNYPKEVAAVLGQQALKQSLKTSDAKVARKRAAEVNVRYDDTVQQVLSGAASLPQSATGETSGWATPSEVALARLRATLEHAEPARYLEELQTVPTVQEAARQYLLLRQRELRPGGFKSVRYSVELFASKYGGLTLPEVTRDHGREFLSLIAQLSPYLGKSRKTRGLSLDASVAWSRSADSRRITGRTQRRIWSQVKHWLDWCVYEGELETNPFDSVRFEAKVRYHPYAVPTDDEVRALLEQEDPHIGHVLRLCLLSGMRSGEAVGLMREDLVDKGNLGWFFHVRPNALRLLKTEAAERQVPVHTELYTLLDQLPKSGPLFPDLTVNEVTKQFARLRKRLDMERPGLVFHSTRKWFITQCERTGVLEHFTASLVGHKSARSENGITYSIYSAGISDEQKRAIIDQIRLPSS</sequence>
<evidence type="ECO:0000259" key="5">
    <source>
        <dbReference type="PROSITE" id="PS51898"/>
    </source>
</evidence>
<keyword evidence="4" id="KW-0233">DNA recombination</keyword>
<dbReference type="GO" id="GO:0003677">
    <property type="term" value="F:DNA binding"/>
    <property type="evidence" value="ECO:0007669"/>
    <property type="project" value="UniProtKB-KW"/>
</dbReference>
<evidence type="ECO:0000256" key="4">
    <source>
        <dbReference type="ARBA" id="ARBA00023172"/>
    </source>
</evidence>
<evidence type="ECO:0000256" key="1">
    <source>
        <dbReference type="ARBA" id="ARBA00008857"/>
    </source>
</evidence>
<evidence type="ECO:0000256" key="3">
    <source>
        <dbReference type="ARBA" id="ARBA00023125"/>
    </source>
</evidence>
<dbReference type="Gene3D" id="1.10.150.130">
    <property type="match status" value="1"/>
</dbReference>